<evidence type="ECO:0000256" key="1">
    <source>
        <dbReference type="ARBA" id="ARBA00006216"/>
    </source>
</evidence>
<dbReference type="PANTHER" id="PTHR43204:SF1">
    <property type="entry name" value="ABC TRANSPORTER I FAMILY MEMBER 6, CHLOROPLASTIC"/>
    <property type="match status" value="1"/>
</dbReference>
<evidence type="ECO:0000256" key="2">
    <source>
        <dbReference type="ARBA" id="ARBA00022741"/>
    </source>
</evidence>
<sequence length="247" mass="27546">MEKLLEVRNLHASVKEENLKILKGVNLDIGYGELHAIMGPNGSGKSTLANVIMGNPRYRIDSGEVIFKGENIVGLTADERAKKGIFMTFQNPFEIDGVKFSNFLLSAYRKIHGDNESFAQLNKQIDEILSELVVSDNFLNRFLNVGFSGGEKKKSEILQARFLRPKLLILDEIDSGLDVDALRIVANQINKIRESGTSILIITHYKRILNYLDVDKVHVYTDGKIVKSGDFSLADDIEKNGYSVIAG</sequence>
<evidence type="ECO:0000313" key="6">
    <source>
        <dbReference type="Proteomes" id="UP000555828"/>
    </source>
</evidence>
<dbReference type="Proteomes" id="UP000555828">
    <property type="component" value="Unassembled WGS sequence"/>
</dbReference>
<name>A0A841GT61_9BACT</name>
<dbReference type="InterPro" id="IPR027417">
    <property type="entry name" value="P-loop_NTPase"/>
</dbReference>
<evidence type="ECO:0000256" key="3">
    <source>
        <dbReference type="ARBA" id="ARBA00022840"/>
    </source>
</evidence>
<dbReference type="CDD" id="cd03217">
    <property type="entry name" value="ABC_FeS_Assembly"/>
    <property type="match status" value="1"/>
</dbReference>
<dbReference type="Pfam" id="PF00005">
    <property type="entry name" value="ABC_tran"/>
    <property type="match status" value="1"/>
</dbReference>
<dbReference type="NCBIfam" id="TIGR01978">
    <property type="entry name" value="sufC"/>
    <property type="match status" value="1"/>
</dbReference>
<dbReference type="GO" id="GO:0016887">
    <property type="term" value="F:ATP hydrolysis activity"/>
    <property type="evidence" value="ECO:0007669"/>
    <property type="project" value="InterPro"/>
</dbReference>
<dbReference type="Gene3D" id="3.40.50.300">
    <property type="entry name" value="P-loop containing nucleotide triphosphate hydrolases"/>
    <property type="match status" value="1"/>
</dbReference>
<keyword evidence="6" id="KW-1185">Reference proteome</keyword>
<comment type="similarity">
    <text evidence="1">Belongs to the ABC transporter superfamily. Ycf16 family.</text>
</comment>
<dbReference type="RefSeq" id="WP_184619894.1">
    <property type="nucleotide sequence ID" value="NZ_JACHEX010000005.1"/>
</dbReference>
<keyword evidence="3 5" id="KW-0067">ATP-binding</keyword>
<gene>
    <name evidence="5" type="ORF">HNP65_001777</name>
</gene>
<dbReference type="AlphaFoldDB" id="A0A841GT61"/>
<proteinExistence type="inferred from homology"/>
<dbReference type="SUPFAM" id="SSF52540">
    <property type="entry name" value="P-loop containing nucleoside triphosphate hydrolases"/>
    <property type="match status" value="1"/>
</dbReference>
<evidence type="ECO:0000259" key="4">
    <source>
        <dbReference type="PROSITE" id="PS50893"/>
    </source>
</evidence>
<organism evidence="5 6">
    <name type="scientific">Thermosipho japonicus</name>
    <dbReference type="NCBI Taxonomy" id="90323"/>
    <lineage>
        <taxon>Bacteria</taxon>
        <taxon>Thermotogati</taxon>
        <taxon>Thermotogota</taxon>
        <taxon>Thermotogae</taxon>
        <taxon>Thermotogales</taxon>
        <taxon>Fervidobacteriaceae</taxon>
        <taxon>Thermosipho</taxon>
    </lineage>
</organism>
<dbReference type="PROSITE" id="PS50893">
    <property type="entry name" value="ABC_TRANSPORTER_2"/>
    <property type="match status" value="1"/>
</dbReference>
<dbReference type="GO" id="GO:0005524">
    <property type="term" value="F:ATP binding"/>
    <property type="evidence" value="ECO:0007669"/>
    <property type="project" value="UniProtKB-KW"/>
</dbReference>
<feature type="domain" description="ABC transporter" evidence="4">
    <location>
        <begin position="5"/>
        <end position="247"/>
    </location>
</feature>
<dbReference type="SMART" id="SM00382">
    <property type="entry name" value="AAA"/>
    <property type="match status" value="1"/>
</dbReference>
<accession>A0A841GT61</accession>
<protein>
    <submittedName>
        <fullName evidence="5">Fe-S cluster assembly ATP-binding protein</fullName>
    </submittedName>
</protein>
<comment type="caution">
    <text evidence="5">The sequence shown here is derived from an EMBL/GenBank/DDBJ whole genome shotgun (WGS) entry which is preliminary data.</text>
</comment>
<dbReference type="PANTHER" id="PTHR43204">
    <property type="entry name" value="ABC TRANSPORTER I FAMILY MEMBER 6, CHLOROPLASTIC"/>
    <property type="match status" value="1"/>
</dbReference>
<dbReference type="InterPro" id="IPR010230">
    <property type="entry name" value="FeS-cluster_ATPase_SufC"/>
</dbReference>
<dbReference type="InterPro" id="IPR003593">
    <property type="entry name" value="AAA+_ATPase"/>
</dbReference>
<evidence type="ECO:0000313" key="5">
    <source>
        <dbReference type="EMBL" id="MBB6063313.1"/>
    </source>
</evidence>
<dbReference type="InterPro" id="IPR003439">
    <property type="entry name" value="ABC_transporter-like_ATP-bd"/>
</dbReference>
<reference evidence="5 6" key="1">
    <citation type="submission" date="2020-08" db="EMBL/GenBank/DDBJ databases">
        <title>Genomic Encyclopedia of Type Strains, Phase IV (KMG-IV): sequencing the most valuable type-strain genomes for metagenomic binning, comparative biology and taxonomic classification.</title>
        <authorList>
            <person name="Goeker M."/>
        </authorList>
    </citation>
    <scope>NUCLEOTIDE SEQUENCE [LARGE SCALE GENOMIC DNA]</scope>
    <source>
        <strain evidence="5 6">DSM 13481</strain>
    </source>
</reference>
<keyword evidence="2" id="KW-0547">Nucleotide-binding</keyword>
<dbReference type="EMBL" id="JACHEX010000005">
    <property type="protein sequence ID" value="MBB6063313.1"/>
    <property type="molecule type" value="Genomic_DNA"/>
</dbReference>